<reference evidence="1 2" key="1">
    <citation type="submission" date="2020-07" db="EMBL/GenBank/DDBJ databases">
        <title>Genomic Encyclopedia of Type Strains, Phase IV (KMG-V): Genome sequencing to study the core and pangenomes of soil and plant-associated prokaryotes.</title>
        <authorList>
            <person name="Whitman W."/>
        </authorList>
    </citation>
    <scope>NUCLEOTIDE SEQUENCE [LARGE SCALE GENOMIC DNA]</scope>
    <source>
        <strain evidence="1 2">X4EP2</strain>
    </source>
</reference>
<sequence>MSRRIARWMLAIVMTIFVAGVYAPAPAEAQVVVRVGPHHRHHRHHRRAYYRHGHRYYR</sequence>
<dbReference type="Proteomes" id="UP000589520">
    <property type="component" value="Unassembled WGS sequence"/>
</dbReference>
<dbReference type="AlphaFoldDB" id="A0A7Y9PJJ6"/>
<gene>
    <name evidence="1" type="ORF">HDF17_003259</name>
</gene>
<name>A0A7Y9PJJ6_9BACT</name>
<protein>
    <submittedName>
        <fullName evidence="1">Uncharacterized protein</fullName>
    </submittedName>
</protein>
<dbReference type="RefSeq" id="WP_179492687.1">
    <property type="nucleotide sequence ID" value="NZ_JACCCW010000002.1"/>
</dbReference>
<accession>A0A7Y9PJJ6</accession>
<evidence type="ECO:0000313" key="2">
    <source>
        <dbReference type="Proteomes" id="UP000589520"/>
    </source>
</evidence>
<proteinExistence type="predicted"/>
<organism evidence="1 2">
    <name type="scientific">Granulicella arctica</name>
    <dbReference type="NCBI Taxonomy" id="940613"/>
    <lineage>
        <taxon>Bacteria</taxon>
        <taxon>Pseudomonadati</taxon>
        <taxon>Acidobacteriota</taxon>
        <taxon>Terriglobia</taxon>
        <taxon>Terriglobales</taxon>
        <taxon>Acidobacteriaceae</taxon>
        <taxon>Granulicella</taxon>
    </lineage>
</organism>
<evidence type="ECO:0000313" key="1">
    <source>
        <dbReference type="EMBL" id="NYF80939.1"/>
    </source>
</evidence>
<keyword evidence="2" id="KW-1185">Reference proteome</keyword>
<dbReference type="EMBL" id="JACCCW010000002">
    <property type="protein sequence ID" value="NYF80939.1"/>
    <property type="molecule type" value="Genomic_DNA"/>
</dbReference>
<comment type="caution">
    <text evidence="1">The sequence shown here is derived from an EMBL/GenBank/DDBJ whole genome shotgun (WGS) entry which is preliminary data.</text>
</comment>